<feature type="compositionally biased region" description="Basic and acidic residues" evidence="1">
    <location>
        <begin position="37"/>
        <end position="55"/>
    </location>
</feature>
<feature type="compositionally biased region" description="Acidic residues" evidence="1">
    <location>
        <begin position="90"/>
        <end position="100"/>
    </location>
</feature>
<dbReference type="HOGENOM" id="CLU_142483_0_0_1"/>
<sequence>MIEDRRAYFFKRCGAKGHNRRSCKEPIDDCITPTSEHATEQHNDFPDTREEERDFSATPEQTPEEEREFSGEEQVDLIDASNNESNLSDNSDDANELGDF</sequence>
<proteinExistence type="predicted"/>
<organism evidence="2 3">
    <name type="scientific">Amborella trichopoda</name>
    <dbReference type="NCBI Taxonomy" id="13333"/>
    <lineage>
        <taxon>Eukaryota</taxon>
        <taxon>Viridiplantae</taxon>
        <taxon>Streptophyta</taxon>
        <taxon>Embryophyta</taxon>
        <taxon>Tracheophyta</taxon>
        <taxon>Spermatophyta</taxon>
        <taxon>Magnoliopsida</taxon>
        <taxon>Amborellales</taxon>
        <taxon>Amborellaceae</taxon>
        <taxon>Amborella</taxon>
    </lineage>
</organism>
<evidence type="ECO:0000256" key="1">
    <source>
        <dbReference type="SAM" id="MobiDB-lite"/>
    </source>
</evidence>
<evidence type="ECO:0000313" key="3">
    <source>
        <dbReference type="Proteomes" id="UP000017836"/>
    </source>
</evidence>
<feature type="compositionally biased region" description="Low complexity" evidence="1">
    <location>
        <begin position="79"/>
        <end position="89"/>
    </location>
</feature>
<dbReference type="EMBL" id="KI392979">
    <property type="protein sequence ID" value="ERN10034.1"/>
    <property type="molecule type" value="Genomic_DNA"/>
</dbReference>
<gene>
    <name evidence="2" type="ORF">AMTR_s00013p00246470</name>
</gene>
<dbReference type="Proteomes" id="UP000017836">
    <property type="component" value="Unassembled WGS sequence"/>
</dbReference>
<protein>
    <submittedName>
        <fullName evidence="2">Uncharacterized protein</fullName>
    </submittedName>
</protein>
<feature type="region of interest" description="Disordered" evidence="1">
    <location>
        <begin position="17"/>
        <end position="100"/>
    </location>
</feature>
<dbReference type="AlphaFoldDB" id="W1PQF7"/>
<keyword evidence="3" id="KW-1185">Reference proteome</keyword>
<reference evidence="3" key="1">
    <citation type="journal article" date="2013" name="Science">
        <title>The Amborella genome and the evolution of flowering plants.</title>
        <authorList>
            <consortium name="Amborella Genome Project"/>
        </authorList>
    </citation>
    <scope>NUCLEOTIDE SEQUENCE [LARGE SCALE GENOMIC DNA]</scope>
</reference>
<evidence type="ECO:0000313" key="2">
    <source>
        <dbReference type="EMBL" id="ERN10034.1"/>
    </source>
</evidence>
<accession>W1PQF7</accession>
<name>W1PQF7_AMBTC</name>
<feature type="compositionally biased region" description="Acidic residues" evidence="1">
    <location>
        <begin position="62"/>
        <end position="76"/>
    </location>
</feature>
<dbReference type="Gramene" id="ERN10034">
    <property type="protein sequence ID" value="ERN10034"/>
    <property type="gene ID" value="AMTR_s00013p00246470"/>
</dbReference>